<comment type="caution">
    <text evidence="2">The sequence shown here is derived from an EMBL/GenBank/DDBJ whole genome shotgun (WGS) entry which is preliminary data.</text>
</comment>
<dbReference type="Proteomes" id="UP001296104">
    <property type="component" value="Unassembled WGS sequence"/>
</dbReference>
<keyword evidence="3" id="KW-1185">Reference proteome</keyword>
<keyword evidence="1" id="KW-0732">Signal</keyword>
<accession>A0AAI9E7S1</accession>
<evidence type="ECO:0000313" key="2">
    <source>
        <dbReference type="EMBL" id="CAK3826373.1"/>
    </source>
</evidence>
<reference evidence="2" key="1">
    <citation type="submission" date="2023-11" db="EMBL/GenBank/DDBJ databases">
        <authorList>
            <person name="Alioto T."/>
            <person name="Alioto T."/>
            <person name="Gomez Garrido J."/>
        </authorList>
    </citation>
    <scope>NUCLEOTIDE SEQUENCE</scope>
</reference>
<evidence type="ECO:0000256" key="1">
    <source>
        <dbReference type="SAM" id="SignalP"/>
    </source>
</evidence>
<organism evidence="2 3">
    <name type="scientific">Lecanosticta acicola</name>
    <dbReference type="NCBI Taxonomy" id="111012"/>
    <lineage>
        <taxon>Eukaryota</taxon>
        <taxon>Fungi</taxon>
        <taxon>Dikarya</taxon>
        <taxon>Ascomycota</taxon>
        <taxon>Pezizomycotina</taxon>
        <taxon>Dothideomycetes</taxon>
        <taxon>Dothideomycetidae</taxon>
        <taxon>Mycosphaerellales</taxon>
        <taxon>Mycosphaerellaceae</taxon>
        <taxon>Lecanosticta</taxon>
    </lineage>
</organism>
<dbReference type="EMBL" id="CAVMBE010000004">
    <property type="protein sequence ID" value="CAK3826373.1"/>
    <property type="molecule type" value="Genomic_DNA"/>
</dbReference>
<evidence type="ECO:0000313" key="3">
    <source>
        <dbReference type="Proteomes" id="UP001296104"/>
    </source>
</evidence>
<proteinExistence type="predicted"/>
<protein>
    <submittedName>
        <fullName evidence="2">Uncharacterized protein</fullName>
    </submittedName>
</protein>
<sequence>MHTASYLASLAGLAALATASPASVERRSSVSGGSGRQNPPSNNLQSFLINYNFETFTSITGQLPVSTTPIGNYDLLNFNTVLVNQTQPPVAGVACHTAPACTVFTLATTLQSGLLTPGQTLNPLVGPAVITSEYQYSPITYFNPCTITATGFNTKGQKIYNQDFQYAATGALLQQMTLGYFNQGWQGLQVARLELTVSNNATTAALVDNFLATVYGPQSAAVNIDF</sequence>
<feature type="signal peptide" evidence="1">
    <location>
        <begin position="1"/>
        <end position="19"/>
    </location>
</feature>
<dbReference type="AlphaFoldDB" id="A0AAI9E7S1"/>
<gene>
    <name evidence="2" type="ORF">LECACI_7A001267</name>
</gene>
<name>A0AAI9E7S1_9PEZI</name>
<feature type="chain" id="PRO_5042574998" evidence="1">
    <location>
        <begin position="20"/>
        <end position="226"/>
    </location>
</feature>